<dbReference type="PROSITE" id="PS50937">
    <property type="entry name" value="HTH_MERR_2"/>
    <property type="match status" value="1"/>
</dbReference>
<keyword evidence="4" id="KW-0175">Coiled coil</keyword>
<dbReference type="GO" id="GO:0003677">
    <property type="term" value="F:DNA binding"/>
    <property type="evidence" value="ECO:0007669"/>
    <property type="project" value="UniProtKB-KW"/>
</dbReference>
<dbReference type="InterPro" id="IPR047057">
    <property type="entry name" value="MerR_fam"/>
</dbReference>
<evidence type="ECO:0000256" key="2">
    <source>
        <dbReference type="ARBA" id="ARBA00023125"/>
    </source>
</evidence>
<dbReference type="Pfam" id="PF13411">
    <property type="entry name" value="MerR_1"/>
    <property type="match status" value="1"/>
</dbReference>
<sequence>METMRIGQLASATGVSVRAIRHYDGLGLLNATREENRYRVFQAEDVERVKLIQLFLSAGFRLDEIRERAPCFRQGNTTLGAPVEEVRALYARKLADVAAQIAALQRLHEKLAAEAHHLEAQAVGGQISPPS</sequence>
<dbReference type="PROSITE" id="PS00552">
    <property type="entry name" value="HTH_MERR_1"/>
    <property type="match status" value="1"/>
</dbReference>
<reference evidence="6 7" key="1">
    <citation type="submission" date="2020-08" db="EMBL/GenBank/DDBJ databases">
        <title>Genomic Encyclopedia of Type Strains, Phase IV (KMG-IV): sequencing the most valuable type-strain genomes for metagenomic binning, comparative biology and taxonomic classification.</title>
        <authorList>
            <person name="Goeker M."/>
        </authorList>
    </citation>
    <scope>NUCLEOTIDE SEQUENCE [LARGE SCALE GENOMIC DNA]</scope>
    <source>
        <strain evidence="6 7">DSM 27939</strain>
    </source>
</reference>
<dbReference type="InterPro" id="IPR000551">
    <property type="entry name" value="MerR-type_HTH_dom"/>
</dbReference>
<keyword evidence="1" id="KW-0805">Transcription regulation</keyword>
<dbReference type="Proteomes" id="UP000552709">
    <property type="component" value="Unassembled WGS sequence"/>
</dbReference>
<dbReference type="PANTHER" id="PTHR30204">
    <property type="entry name" value="REDOX-CYCLING DRUG-SENSING TRANSCRIPTIONAL ACTIVATOR SOXR"/>
    <property type="match status" value="1"/>
</dbReference>
<evidence type="ECO:0000313" key="7">
    <source>
        <dbReference type="Proteomes" id="UP000552709"/>
    </source>
</evidence>
<evidence type="ECO:0000259" key="5">
    <source>
        <dbReference type="PROSITE" id="PS50937"/>
    </source>
</evidence>
<evidence type="ECO:0000256" key="4">
    <source>
        <dbReference type="SAM" id="Coils"/>
    </source>
</evidence>
<proteinExistence type="predicted"/>
<dbReference type="SUPFAM" id="SSF46955">
    <property type="entry name" value="Putative DNA-binding domain"/>
    <property type="match status" value="1"/>
</dbReference>
<gene>
    <name evidence="6" type="ORF">HNQ08_005010</name>
</gene>
<dbReference type="AlphaFoldDB" id="A0A7W8JZ79"/>
<organism evidence="6 7">
    <name type="scientific">Deinococcus humi</name>
    <dbReference type="NCBI Taxonomy" id="662880"/>
    <lineage>
        <taxon>Bacteria</taxon>
        <taxon>Thermotogati</taxon>
        <taxon>Deinococcota</taxon>
        <taxon>Deinococci</taxon>
        <taxon>Deinococcales</taxon>
        <taxon>Deinococcaceae</taxon>
        <taxon>Deinococcus</taxon>
    </lineage>
</organism>
<dbReference type="Gene3D" id="1.10.1660.10">
    <property type="match status" value="1"/>
</dbReference>
<feature type="domain" description="HTH merR-type" evidence="5">
    <location>
        <begin position="3"/>
        <end position="71"/>
    </location>
</feature>
<name>A0A7W8JZ79_9DEIO</name>
<dbReference type="SMART" id="SM00422">
    <property type="entry name" value="HTH_MERR"/>
    <property type="match status" value="1"/>
</dbReference>
<dbReference type="EMBL" id="JACHFL010000023">
    <property type="protein sequence ID" value="MBB5365884.1"/>
    <property type="molecule type" value="Genomic_DNA"/>
</dbReference>
<evidence type="ECO:0000313" key="6">
    <source>
        <dbReference type="EMBL" id="MBB5365884.1"/>
    </source>
</evidence>
<keyword evidence="7" id="KW-1185">Reference proteome</keyword>
<protein>
    <submittedName>
        <fullName evidence="6">DNA-binding transcriptional MerR regulator</fullName>
    </submittedName>
</protein>
<feature type="coiled-coil region" evidence="4">
    <location>
        <begin position="94"/>
        <end position="121"/>
    </location>
</feature>
<evidence type="ECO:0000256" key="3">
    <source>
        <dbReference type="ARBA" id="ARBA00023163"/>
    </source>
</evidence>
<keyword evidence="2 6" id="KW-0238">DNA-binding</keyword>
<keyword evidence="3" id="KW-0804">Transcription</keyword>
<accession>A0A7W8JZ79</accession>
<dbReference type="PRINTS" id="PR00040">
    <property type="entry name" value="HTHMERR"/>
</dbReference>
<dbReference type="InterPro" id="IPR009061">
    <property type="entry name" value="DNA-bd_dom_put_sf"/>
</dbReference>
<dbReference type="PANTHER" id="PTHR30204:SF94">
    <property type="entry name" value="HEAVY METAL-DEPENDENT TRANSCRIPTIONAL REGULATOR HI_0293-RELATED"/>
    <property type="match status" value="1"/>
</dbReference>
<dbReference type="GO" id="GO:0003700">
    <property type="term" value="F:DNA-binding transcription factor activity"/>
    <property type="evidence" value="ECO:0007669"/>
    <property type="project" value="InterPro"/>
</dbReference>
<evidence type="ECO:0000256" key="1">
    <source>
        <dbReference type="ARBA" id="ARBA00023015"/>
    </source>
</evidence>
<comment type="caution">
    <text evidence="6">The sequence shown here is derived from an EMBL/GenBank/DDBJ whole genome shotgun (WGS) entry which is preliminary data.</text>
</comment>